<dbReference type="EMBL" id="JADNRY010000188">
    <property type="protein sequence ID" value="KAF9061877.1"/>
    <property type="molecule type" value="Genomic_DNA"/>
</dbReference>
<dbReference type="OrthoDB" id="5823761at2759"/>
<proteinExistence type="predicted"/>
<comment type="caution">
    <text evidence="2">The sequence shown here is derived from an EMBL/GenBank/DDBJ whole genome shotgun (WGS) entry which is preliminary data.</text>
</comment>
<feature type="signal peptide" evidence="1">
    <location>
        <begin position="1"/>
        <end position="18"/>
    </location>
</feature>
<reference evidence="2" key="1">
    <citation type="submission" date="2020-11" db="EMBL/GenBank/DDBJ databases">
        <authorList>
            <consortium name="DOE Joint Genome Institute"/>
            <person name="Ahrendt S."/>
            <person name="Riley R."/>
            <person name="Andreopoulos W."/>
            <person name="Labutti K."/>
            <person name="Pangilinan J."/>
            <person name="Ruiz-Duenas F.J."/>
            <person name="Barrasa J.M."/>
            <person name="Sanchez-Garcia M."/>
            <person name="Camarero S."/>
            <person name="Miyauchi S."/>
            <person name="Serrano A."/>
            <person name="Linde D."/>
            <person name="Babiker R."/>
            <person name="Drula E."/>
            <person name="Ayuso-Fernandez I."/>
            <person name="Pacheco R."/>
            <person name="Padilla G."/>
            <person name="Ferreira P."/>
            <person name="Barriuso J."/>
            <person name="Kellner H."/>
            <person name="Castanera R."/>
            <person name="Alfaro M."/>
            <person name="Ramirez L."/>
            <person name="Pisabarro A.G."/>
            <person name="Kuo A."/>
            <person name="Tritt A."/>
            <person name="Lipzen A."/>
            <person name="He G."/>
            <person name="Yan M."/>
            <person name="Ng V."/>
            <person name="Cullen D."/>
            <person name="Martin F."/>
            <person name="Rosso M.-N."/>
            <person name="Henrissat B."/>
            <person name="Hibbett D."/>
            <person name="Martinez A.T."/>
            <person name="Grigoriev I.V."/>
        </authorList>
    </citation>
    <scope>NUCLEOTIDE SEQUENCE</scope>
    <source>
        <strain evidence="2">AH 40177</strain>
    </source>
</reference>
<dbReference type="Gene3D" id="2.40.40.10">
    <property type="entry name" value="RlpA-like domain"/>
    <property type="match status" value="1"/>
</dbReference>
<sequence>MKFLIHLSLIATLNVVSAQYLQLPKEIPHSRNMADVKILVAGWWLRLHGSHKSTGFWFGPWHWSRRCMWSLFLPDGTSDPYDPANKGPFNTIIVQVTDMCPVQGNEQWCGQTVSEPINSFERNSISIFVWTMEQHKLSSREDTMRFLELSPKWTVVCGWVQMDPSFGKERASTPQQGFGPMVLVVLTRVQPRFCTNWFYPVHLRPMWWYQLDWTHCLHLRFNLHR</sequence>
<protein>
    <submittedName>
        <fullName evidence="2">Uncharacterized protein</fullName>
    </submittedName>
</protein>
<evidence type="ECO:0000256" key="1">
    <source>
        <dbReference type="SAM" id="SignalP"/>
    </source>
</evidence>
<accession>A0A9P5U0X7</accession>
<dbReference type="AlphaFoldDB" id="A0A9P5U0X7"/>
<feature type="chain" id="PRO_5040473632" evidence="1">
    <location>
        <begin position="19"/>
        <end position="225"/>
    </location>
</feature>
<keyword evidence="3" id="KW-1185">Reference proteome</keyword>
<evidence type="ECO:0000313" key="3">
    <source>
        <dbReference type="Proteomes" id="UP000772434"/>
    </source>
</evidence>
<keyword evidence="1" id="KW-0732">Signal</keyword>
<name>A0A9P5U0X7_9AGAR</name>
<dbReference type="InterPro" id="IPR036908">
    <property type="entry name" value="RlpA-like_sf"/>
</dbReference>
<gene>
    <name evidence="2" type="ORF">BDP27DRAFT_1484744</name>
</gene>
<organism evidence="2 3">
    <name type="scientific">Rhodocollybia butyracea</name>
    <dbReference type="NCBI Taxonomy" id="206335"/>
    <lineage>
        <taxon>Eukaryota</taxon>
        <taxon>Fungi</taxon>
        <taxon>Dikarya</taxon>
        <taxon>Basidiomycota</taxon>
        <taxon>Agaricomycotina</taxon>
        <taxon>Agaricomycetes</taxon>
        <taxon>Agaricomycetidae</taxon>
        <taxon>Agaricales</taxon>
        <taxon>Marasmiineae</taxon>
        <taxon>Omphalotaceae</taxon>
        <taxon>Rhodocollybia</taxon>
    </lineage>
</organism>
<evidence type="ECO:0000313" key="2">
    <source>
        <dbReference type="EMBL" id="KAF9061877.1"/>
    </source>
</evidence>
<dbReference type="Proteomes" id="UP000772434">
    <property type="component" value="Unassembled WGS sequence"/>
</dbReference>
<dbReference type="Pfam" id="PF22514">
    <property type="entry name" value="EXPB1_D1"/>
    <property type="match status" value="1"/>
</dbReference>